<dbReference type="SUPFAM" id="SSF55486">
    <property type="entry name" value="Metalloproteases ('zincins'), catalytic domain"/>
    <property type="match status" value="1"/>
</dbReference>
<dbReference type="PANTHER" id="PTHR11533:SF301">
    <property type="entry name" value="AMINOPEPTIDASE"/>
    <property type="match status" value="1"/>
</dbReference>
<feature type="domain" description="Peptidase M1 membrane alanine aminopeptidase" evidence="1">
    <location>
        <begin position="54"/>
        <end position="106"/>
    </location>
</feature>
<dbReference type="GO" id="GO:0042277">
    <property type="term" value="F:peptide binding"/>
    <property type="evidence" value="ECO:0007669"/>
    <property type="project" value="TreeGrafter"/>
</dbReference>
<dbReference type="GO" id="GO:0006508">
    <property type="term" value="P:proteolysis"/>
    <property type="evidence" value="ECO:0007669"/>
    <property type="project" value="TreeGrafter"/>
</dbReference>
<name>A0A914YAE8_9BILA</name>
<evidence type="ECO:0000313" key="2">
    <source>
        <dbReference type="Proteomes" id="UP000887577"/>
    </source>
</evidence>
<dbReference type="PANTHER" id="PTHR11533">
    <property type="entry name" value="PROTEASE M1 ZINC METALLOPROTEASE"/>
    <property type="match status" value="1"/>
</dbReference>
<dbReference type="InterPro" id="IPR050344">
    <property type="entry name" value="Peptidase_M1_aminopeptidases"/>
</dbReference>
<dbReference type="GO" id="GO:0070006">
    <property type="term" value="F:metalloaminopeptidase activity"/>
    <property type="evidence" value="ECO:0007669"/>
    <property type="project" value="TreeGrafter"/>
</dbReference>
<dbReference type="Proteomes" id="UP000887577">
    <property type="component" value="Unplaced"/>
</dbReference>
<dbReference type="AlphaFoldDB" id="A0A914YAE8"/>
<organism evidence="2 3">
    <name type="scientific">Panagrolaimus superbus</name>
    <dbReference type="NCBI Taxonomy" id="310955"/>
    <lineage>
        <taxon>Eukaryota</taxon>
        <taxon>Metazoa</taxon>
        <taxon>Ecdysozoa</taxon>
        <taxon>Nematoda</taxon>
        <taxon>Chromadorea</taxon>
        <taxon>Rhabditida</taxon>
        <taxon>Tylenchina</taxon>
        <taxon>Panagrolaimomorpha</taxon>
        <taxon>Panagrolaimoidea</taxon>
        <taxon>Panagrolaimidae</taxon>
        <taxon>Panagrolaimus</taxon>
    </lineage>
</organism>
<dbReference type="GO" id="GO:0043171">
    <property type="term" value="P:peptide catabolic process"/>
    <property type="evidence" value="ECO:0007669"/>
    <property type="project" value="TreeGrafter"/>
</dbReference>
<dbReference type="InterPro" id="IPR027268">
    <property type="entry name" value="Peptidase_M4/M1_CTD_sf"/>
</dbReference>
<reference evidence="3" key="1">
    <citation type="submission" date="2022-11" db="UniProtKB">
        <authorList>
            <consortium name="WormBaseParasite"/>
        </authorList>
    </citation>
    <scope>IDENTIFICATION</scope>
</reference>
<dbReference type="GO" id="GO:0016020">
    <property type="term" value="C:membrane"/>
    <property type="evidence" value="ECO:0007669"/>
    <property type="project" value="TreeGrafter"/>
</dbReference>
<proteinExistence type="predicted"/>
<accession>A0A914YAE8</accession>
<sequence>MSSYLLALCVSDFEYVEGSTDKGTRFRIWSRKEALEETEFALYAGIKVLTFFENYYDMMAFPDFAAGAMENWGLVTYRERVLLFNEKLYTPLQKQYVATVVAHELVSVEF</sequence>
<dbReference type="GO" id="GO:0008270">
    <property type="term" value="F:zinc ion binding"/>
    <property type="evidence" value="ECO:0007669"/>
    <property type="project" value="InterPro"/>
</dbReference>
<keyword evidence="2" id="KW-1185">Reference proteome</keyword>
<dbReference type="Gene3D" id="1.10.390.10">
    <property type="entry name" value="Neutral Protease Domain 2"/>
    <property type="match status" value="1"/>
</dbReference>
<evidence type="ECO:0000259" key="1">
    <source>
        <dbReference type="Pfam" id="PF01433"/>
    </source>
</evidence>
<dbReference type="InterPro" id="IPR014782">
    <property type="entry name" value="Peptidase_M1_dom"/>
</dbReference>
<dbReference type="GO" id="GO:0005737">
    <property type="term" value="C:cytoplasm"/>
    <property type="evidence" value="ECO:0007669"/>
    <property type="project" value="TreeGrafter"/>
</dbReference>
<dbReference type="Pfam" id="PF01433">
    <property type="entry name" value="Peptidase_M1"/>
    <property type="match status" value="1"/>
</dbReference>
<dbReference type="GO" id="GO:0005615">
    <property type="term" value="C:extracellular space"/>
    <property type="evidence" value="ECO:0007669"/>
    <property type="project" value="TreeGrafter"/>
</dbReference>
<evidence type="ECO:0000313" key="3">
    <source>
        <dbReference type="WBParaSite" id="PSU_v2.g16406.t1"/>
    </source>
</evidence>
<dbReference type="WBParaSite" id="PSU_v2.g16406.t1">
    <property type="protein sequence ID" value="PSU_v2.g16406.t1"/>
    <property type="gene ID" value="PSU_v2.g16406"/>
</dbReference>
<protein>
    <submittedName>
        <fullName evidence="3">Peptidase M1 membrane alanine aminopeptidase domain-containing protein</fullName>
    </submittedName>
</protein>